<accession>A0ABP0HCU0</accession>
<evidence type="ECO:0000313" key="4">
    <source>
        <dbReference type="Proteomes" id="UP001642464"/>
    </source>
</evidence>
<keyword evidence="2" id="KW-1133">Transmembrane helix</keyword>
<organism evidence="3 4">
    <name type="scientific">Durusdinium trenchii</name>
    <dbReference type="NCBI Taxonomy" id="1381693"/>
    <lineage>
        <taxon>Eukaryota</taxon>
        <taxon>Sar</taxon>
        <taxon>Alveolata</taxon>
        <taxon>Dinophyceae</taxon>
        <taxon>Suessiales</taxon>
        <taxon>Symbiodiniaceae</taxon>
        <taxon>Durusdinium</taxon>
    </lineage>
</organism>
<dbReference type="EMBL" id="CAXAMM010000243">
    <property type="protein sequence ID" value="CAK8986645.1"/>
    <property type="molecule type" value="Genomic_DNA"/>
</dbReference>
<keyword evidence="2" id="KW-0812">Transmembrane</keyword>
<evidence type="ECO:0000256" key="2">
    <source>
        <dbReference type="SAM" id="Phobius"/>
    </source>
</evidence>
<feature type="transmembrane region" description="Helical" evidence="2">
    <location>
        <begin position="21"/>
        <end position="44"/>
    </location>
</feature>
<keyword evidence="2" id="KW-0472">Membrane</keyword>
<dbReference type="Pfam" id="PF13385">
    <property type="entry name" value="Laminin_G_3"/>
    <property type="match status" value="1"/>
</dbReference>
<gene>
    <name evidence="3" type="ORF">SCF082_LOCUS643</name>
</gene>
<dbReference type="InterPro" id="IPR013320">
    <property type="entry name" value="ConA-like_dom_sf"/>
</dbReference>
<dbReference type="Gene3D" id="2.60.120.200">
    <property type="match status" value="1"/>
</dbReference>
<protein>
    <submittedName>
        <fullName evidence="3">ERAD-associated E3 ubiquitin-protein ligase component HRD3A (AtSel1A) (Protein EMS-MUTAGENIZED BRI1 SUPPRESSOR 5)</fullName>
    </submittedName>
</protein>
<dbReference type="SUPFAM" id="SSF81901">
    <property type="entry name" value="HCP-like"/>
    <property type="match status" value="2"/>
</dbReference>
<dbReference type="InterPro" id="IPR006597">
    <property type="entry name" value="Sel1-like"/>
</dbReference>
<evidence type="ECO:0000256" key="1">
    <source>
        <dbReference type="ARBA" id="ARBA00038101"/>
    </source>
</evidence>
<keyword evidence="4" id="KW-1185">Reference proteome</keyword>
<sequence>MADSRWCNARRRGKRPRKAGLVGLKAVVIAGILVVFGAVGPPWVVPSDAAAVGGGDEAVDSVRVSLGAVDDDESRRGLACLWEEIRVDWTARLPMVTGVHAAWGLAVREAETGQLLRRIRLEDAIRPANEGIVTWEDQQRRIRNVIDFAEQDVPAVGCQVLDDEWEASELLCGDGNHWPKLVQVTASPGYGDGSNFTFVFDRFTDEPAVNSTELVHSVIWFSGSIGNELRGEWTDPKTLVVHIVDSTGHVAYHEVGLHANIKTRERQRGAREISTAQDLRGDTQHDLILQGHQLLRLGFAARVVFELHVLDEHVSEAQSEVLQVVPCSAAREAETIVLNAAPAKSEPEVLREPVWRMQHQVALDDSKLKLPRVGDKVIPQFSHEVWAPSAWSLSFWIRLSEAGDDEQASRFRALVYHGLGKGHESGFRTPSLWLHPRSNRVALRVTTKHESDVGVDSEVEIPQNEWAHVALVVQNVTGGRFFARVLVNGHTIASMDRTDVLGGPGELHFGHDAWGPGPRALVRHVQLFDFALSRVDVARDMRDSVPLEQPWVRSSLRQQPSAEAVLSCQADDASQSLLGSVATVEDRAMTQVFLAEALQARQNGQRDKERSLLTEAARGLDGDALYELAHSEPRFGPRSLHALELARAQGHSRAYFELALLPEVLDVFDTPNANVNRSDIVDAADGRRGTSEGGMMLLDRMQIAALHGSVHAKLVLANEHRLKGECSAAQFYLMQVADEAALEHATRGEQPLVEMQVLHDFVDEGGERGDEDAILQYQILQADRGDVQAMVAMAGLFYWGARGLERDQPRAFRYFEGAAAAGHPGAQAACGNMLLKGEGVPEKNLTAALQYYHNAADQDNLEALNGLGYIYFFGHENIERNVSQALAFFERNLRDGDSLNNAAHIYLHEEDFRNLGRAMEYLARAADEYNSFGAAHTLGKLIATTETASCERSVVYLRKAALIGSWGASLRRGFDAFLARDMETSTFHYVEAAFMGYSRGAENAIWLLREQLKRLGDTPYERLFARIDSPMPTLQRLFWGDLRWAEGKHREALEAWTEASIDGDWSEQAIYRSQASYNLGIVAATHGQFQRAFKFLDRAASFVQAQESDEAYAARVALMLARWRFSALQYFHAYLPSFLAPKFQDIVSWSSSKTT</sequence>
<reference evidence="3 4" key="1">
    <citation type="submission" date="2024-02" db="EMBL/GenBank/DDBJ databases">
        <authorList>
            <person name="Chen Y."/>
            <person name="Shah S."/>
            <person name="Dougan E. K."/>
            <person name="Thang M."/>
            <person name="Chan C."/>
        </authorList>
    </citation>
    <scope>NUCLEOTIDE SEQUENCE [LARGE SCALE GENOMIC DNA]</scope>
</reference>
<comment type="similarity">
    <text evidence="1">Belongs to the sel-1 family.</text>
</comment>
<dbReference type="InterPro" id="IPR050767">
    <property type="entry name" value="Sel1_AlgK"/>
</dbReference>
<dbReference type="PANTHER" id="PTHR11102">
    <property type="entry name" value="SEL-1-LIKE PROTEIN"/>
    <property type="match status" value="1"/>
</dbReference>
<comment type="caution">
    <text evidence="3">The sequence shown here is derived from an EMBL/GenBank/DDBJ whole genome shotgun (WGS) entry which is preliminary data.</text>
</comment>
<dbReference type="PANTHER" id="PTHR11102:SF147">
    <property type="entry name" value="SEL1L ADAPTOR SUBUNIT OF ERAD E3 UBIQUITIN LIGASE"/>
    <property type="match status" value="1"/>
</dbReference>
<dbReference type="SMART" id="SM00671">
    <property type="entry name" value="SEL1"/>
    <property type="match status" value="5"/>
</dbReference>
<dbReference type="InterPro" id="IPR011990">
    <property type="entry name" value="TPR-like_helical_dom_sf"/>
</dbReference>
<evidence type="ECO:0000313" key="3">
    <source>
        <dbReference type="EMBL" id="CAK8986645.1"/>
    </source>
</evidence>
<dbReference type="Proteomes" id="UP001642464">
    <property type="component" value="Unassembled WGS sequence"/>
</dbReference>
<dbReference type="Gene3D" id="1.25.40.10">
    <property type="entry name" value="Tetratricopeptide repeat domain"/>
    <property type="match status" value="1"/>
</dbReference>
<proteinExistence type="inferred from homology"/>
<name>A0ABP0HCU0_9DINO</name>
<dbReference type="Pfam" id="PF08238">
    <property type="entry name" value="Sel1"/>
    <property type="match status" value="4"/>
</dbReference>
<dbReference type="SUPFAM" id="SSF49899">
    <property type="entry name" value="Concanavalin A-like lectins/glucanases"/>
    <property type="match status" value="1"/>
</dbReference>